<sequence>MATSIDPAGDVIDPIIRDFTLAKLEEQREEEAQNANRGIREAREPVSSGEELKRFSSTTSSDPASPSAIRKKVHWLDSELEPSELEPSELEPVPQPESAPAEPLFPIPPPPPPQGVIAEPGFQLPPPPPPPPPPGPGNLYPFHPGFARGGNVEINENAIRIYNRFMEKLAEFVKIQDSIITDRVQVQQERAKLKLLRTKVAQCDKDFIDYVRGCIATGTVLETERLTGLLDASEAARDESGPHEDDYDELELKLGAQEYALNEKYDTLVARYRKFFNLEVNSTSRAPESIDFEISSSEEEKEGEEVEPREYMELYGAKIGEVVQVGQLPIKSEGVTDSEQRNSAIPMDITGQLHLDRGAYVDIQHFARQKAAILGDDENTEPLGPTDDFYGLDDESHFECPPPTSALNSTSDIYSAMRFPEPSSQEYKLLLLGSDADTRSTLSEYLTTFESTQDRVNRWLLHKLRVSSKEVLELRYLCQTSPHNLDDWTRLALRCLDQLPVSDISRPPEIPEEVPISPPPRKRAPSPYPPAVREARKHMRGKGSFTSNVANAPENEDAQHTIPLPLDVIVPSAGFETFSRGHYFDA</sequence>
<feature type="region of interest" description="Disordered" evidence="1">
    <location>
        <begin position="27"/>
        <end position="135"/>
    </location>
</feature>
<evidence type="ECO:0000256" key="1">
    <source>
        <dbReference type="SAM" id="MobiDB-lite"/>
    </source>
</evidence>
<keyword evidence="3" id="KW-1185">Reference proteome</keyword>
<dbReference type="AlphaFoldDB" id="A0A1Y2A6R6"/>
<feature type="region of interest" description="Disordered" evidence="1">
    <location>
        <begin position="504"/>
        <end position="558"/>
    </location>
</feature>
<organism evidence="2 3">
    <name type="scientific">Clohesyomyces aquaticus</name>
    <dbReference type="NCBI Taxonomy" id="1231657"/>
    <lineage>
        <taxon>Eukaryota</taxon>
        <taxon>Fungi</taxon>
        <taxon>Dikarya</taxon>
        <taxon>Ascomycota</taxon>
        <taxon>Pezizomycotina</taxon>
        <taxon>Dothideomycetes</taxon>
        <taxon>Pleosporomycetidae</taxon>
        <taxon>Pleosporales</taxon>
        <taxon>Lindgomycetaceae</taxon>
        <taxon>Clohesyomyces</taxon>
    </lineage>
</organism>
<feature type="compositionally biased region" description="Low complexity" evidence="1">
    <location>
        <begin position="56"/>
        <end position="68"/>
    </location>
</feature>
<feature type="compositionally biased region" description="Basic and acidic residues" evidence="1">
    <location>
        <begin position="38"/>
        <end position="54"/>
    </location>
</feature>
<proteinExistence type="predicted"/>
<dbReference type="OrthoDB" id="3553547at2759"/>
<reference evidence="2 3" key="1">
    <citation type="submission" date="2016-07" db="EMBL/GenBank/DDBJ databases">
        <title>Pervasive Adenine N6-methylation of Active Genes in Fungi.</title>
        <authorList>
            <consortium name="DOE Joint Genome Institute"/>
            <person name="Mondo S.J."/>
            <person name="Dannebaum R.O."/>
            <person name="Kuo R.C."/>
            <person name="Labutti K."/>
            <person name="Haridas S."/>
            <person name="Kuo A."/>
            <person name="Salamov A."/>
            <person name="Ahrendt S.R."/>
            <person name="Lipzen A."/>
            <person name="Sullivan W."/>
            <person name="Andreopoulos W.B."/>
            <person name="Clum A."/>
            <person name="Lindquist E."/>
            <person name="Daum C."/>
            <person name="Ramamoorthy G.K."/>
            <person name="Gryganskyi A."/>
            <person name="Culley D."/>
            <person name="Magnuson J.K."/>
            <person name="James T.Y."/>
            <person name="O'Malley M.A."/>
            <person name="Stajich J.E."/>
            <person name="Spatafora J.W."/>
            <person name="Visel A."/>
            <person name="Grigoriev I.V."/>
        </authorList>
    </citation>
    <scope>NUCLEOTIDE SEQUENCE [LARGE SCALE GENOMIC DNA]</scope>
    <source>
        <strain evidence="2 3">CBS 115471</strain>
    </source>
</reference>
<accession>A0A1Y2A6R6</accession>
<dbReference type="Proteomes" id="UP000193144">
    <property type="component" value="Unassembled WGS sequence"/>
</dbReference>
<dbReference type="STRING" id="1231657.A0A1Y2A6R6"/>
<gene>
    <name evidence="2" type="ORF">BCR34DRAFT_596430</name>
</gene>
<evidence type="ECO:0000313" key="2">
    <source>
        <dbReference type="EMBL" id="ORY18198.1"/>
    </source>
</evidence>
<comment type="caution">
    <text evidence="2">The sequence shown here is derived from an EMBL/GenBank/DDBJ whole genome shotgun (WGS) entry which is preliminary data.</text>
</comment>
<name>A0A1Y2A6R6_9PLEO</name>
<evidence type="ECO:0000313" key="3">
    <source>
        <dbReference type="Proteomes" id="UP000193144"/>
    </source>
</evidence>
<protein>
    <submittedName>
        <fullName evidence="2">Uncharacterized protein</fullName>
    </submittedName>
</protein>
<feature type="compositionally biased region" description="Acidic residues" evidence="1">
    <location>
        <begin position="78"/>
        <end position="89"/>
    </location>
</feature>
<feature type="compositionally biased region" description="Pro residues" evidence="1">
    <location>
        <begin position="93"/>
        <end position="114"/>
    </location>
</feature>
<dbReference type="EMBL" id="MCFA01000008">
    <property type="protein sequence ID" value="ORY18198.1"/>
    <property type="molecule type" value="Genomic_DNA"/>
</dbReference>
<feature type="compositionally biased region" description="Pro residues" evidence="1">
    <location>
        <begin position="123"/>
        <end position="135"/>
    </location>
</feature>